<dbReference type="AlphaFoldDB" id="A0A1X7S9V4"/>
<name>A0A1X7S9V4_ZYMT9</name>
<dbReference type="EMBL" id="LT853704">
    <property type="protein sequence ID" value="SMQ56181.1"/>
    <property type="molecule type" value="Genomic_DNA"/>
</dbReference>
<gene>
    <name evidence="1" type="ORF">ZT3D7_G11336</name>
</gene>
<evidence type="ECO:0000313" key="2">
    <source>
        <dbReference type="Proteomes" id="UP000215127"/>
    </source>
</evidence>
<evidence type="ECO:0000313" key="1">
    <source>
        <dbReference type="EMBL" id="SMQ56181.1"/>
    </source>
</evidence>
<accession>A0A1X7S9V4</accession>
<reference evidence="1 2" key="1">
    <citation type="submission" date="2016-06" db="EMBL/GenBank/DDBJ databases">
        <authorList>
            <person name="Kjaerup R.B."/>
            <person name="Dalgaard T.S."/>
            <person name="Juul-Madsen H.R."/>
        </authorList>
    </citation>
    <scope>NUCLEOTIDE SEQUENCE [LARGE SCALE GENOMIC DNA]</scope>
</reference>
<organism evidence="1 2">
    <name type="scientific">Zymoseptoria tritici (strain ST99CH_3D7)</name>
    <dbReference type="NCBI Taxonomy" id="1276538"/>
    <lineage>
        <taxon>Eukaryota</taxon>
        <taxon>Fungi</taxon>
        <taxon>Dikarya</taxon>
        <taxon>Ascomycota</taxon>
        <taxon>Pezizomycotina</taxon>
        <taxon>Dothideomycetes</taxon>
        <taxon>Dothideomycetidae</taxon>
        <taxon>Mycosphaerellales</taxon>
        <taxon>Mycosphaerellaceae</taxon>
        <taxon>Zymoseptoria</taxon>
    </lineage>
</organism>
<protein>
    <submittedName>
        <fullName evidence="1">Uncharacterized protein</fullName>
    </submittedName>
</protein>
<keyword evidence="2" id="KW-1185">Reference proteome</keyword>
<sequence>MALNHIIPPNCREVYRLRGEYRSVAGGASPASLPQDIELAIEEHRRLLARLRGRWPCPGVGEADSAIAARTMMQGLPEALQAGAARVAAFYASLPSETTAPYYDAALVRTMAEFHNQLGLLGQGDAGAENPRIRELGDEMEEAIGKSGIIPRMREELELRRKLNKLKYYTALLKDIIDCEDILRAVPGYY</sequence>
<dbReference type="Proteomes" id="UP000215127">
    <property type="component" value="Chromosome 13"/>
</dbReference>
<proteinExistence type="predicted"/>